<dbReference type="Proteomes" id="UP000789702">
    <property type="component" value="Unassembled WGS sequence"/>
</dbReference>
<reference evidence="1" key="1">
    <citation type="submission" date="2021-06" db="EMBL/GenBank/DDBJ databases">
        <authorList>
            <person name="Kallberg Y."/>
            <person name="Tangrot J."/>
            <person name="Rosling A."/>
        </authorList>
    </citation>
    <scope>NUCLEOTIDE SEQUENCE</scope>
    <source>
        <strain evidence="1">IL203A</strain>
    </source>
</reference>
<gene>
    <name evidence="1" type="ORF">DHETER_LOCUS7235</name>
</gene>
<protein>
    <submittedName>
        <fullName evidence="1">11489_t:CDS:1</fullName>
    </submittedName>
</protein>
<organism evidence="1 2">
    <name type="scientific">Dentiscutata heterogama</name>
    <dbReference type="NCBI Taxonomy" id="1316150"/>
    <lineage>
        <taxon>Eukaryota</taxon>
        <taxon>Fungi</taxon>
        <taxon>Fungi incertae sedis</taxon>
        <taxon>Mucoromycota</taxon>
        <taxon>Glomeromycotina</taxon>
        <taxon>Glomeromycetes</taxon>
        <taxon>Diversisporales</taxon>
        <taxon>Gigasporaceae</taxon>
        <taxon>Dentiscutata</taxon>
    </lineage>
</organism>
<accession>A0ACA9MMK4</accession>
<comment type="caution">
    <text evidence="1">The sequence shown here is derived from an EMBL/GenBank/DDBJ whole genome shotgun (WGS) entry which is preliminary data.</text>
</comment>
<feature type="non-terminal residue" evidence="1">
    <location>
        <position position="179"/>
    </location>
</feature>
<evidence type="ECO:0000313" key="1">
    <source>
        <dbReference type="EMBL" id="CAG8600653.1"/>
    </source>
</evidence>
<sequence length="179" mass="21252">AELSECRSSSMESTSYQVAELEAENIRLKKEKTECYLDYLDQEKNRINVKLLYKFYKELTLRQIEINVLQEKVHDLEKQVISRNTIIFENESNVDVIPTQSFMNLEDENKQLVEQVLEQNKRITRILRVKEVKLSLINFETVIQKYEEAVYNYLGYKFKVSDNNDIHLILVKDDSDSDM</sequence>
<feature type="non-terminal residue" evidence="1">
    <location>
        <position position="1"/>
    </location>
</feature>
<proteinExistence type="predicted"/>
<keyword evidence="2" id="KW-1185">Reference proteome</keyword>
<evidence type="ECO:0000313" key="2">
    <source>
        <dbReference type="Proteomes" id="UP000789702"/>
    </source>
</evidence>
<name>A0ACA9MMK4_9GLOM</name>
<dbReference type="EMBL" id="CAJVPU010009966">
    <property type="protein sequence ID" value="CAG8600653.1"/>
    <property type="molecule type" value="Genomic_DNA"/>
</dbReference>